<dbReference type="InterPro" id="IPR038955">
    <property type="entry name" value="PriA/CPL1_fungi"/>
</dbReference>
<dbReference type="OrthoDB" id="2562698at2759"/>
<feature type="domain" description="Protein CPL1-like" evidence="2">
    <location>
        <begin position="238"/>
        <end position="300"/>
    </location>
</feature>
<protein>
    <recommendedName>
        <fullName evidence="2">Protein CPL1-like domain-containing protein</fullName>
    </recommendedName>
</protein>
<evidence type="ECO:0000259" key="2">
    <source>
        <dbReference type="Pfam" id="PF21671"/>
    </source>
</evidence>
<dbReference type="Pfam" id="PF21671">
    <property type="entry name" value="CPL1-like"/>
    <property type="match status" value="1"/>
</dbReference>
<dbReference type="PANTHER" id="PTHR35192">
    <property type="entry name" value="PROTEIN, PUTATIVE-RELATED"/>
    <property type="match status" value="1"/>
</dbReference>
<gene>
    <name evidence="3" type="ORF">I303_02835</name>
    <name evidence="4" type="ORF">I303_102821</name>
</gene>
<name>A0A1A6A9T9_9TREE</name>
<dbReference type="GeneID" id="28966534"/>
<feature type="chain" id="PRO_5008342236" description="Protein CPL1-like domain-containing protein" evidence="1">
    <location>
        <begin position="19"/>
        <end position="305"/>
    </location>
</feature>
<dbReference type="PANTHER" id="PTHR35192:SF2">
    <property type="entry name" value="APPLE DOMAIN-CONTAINING PROTEIN"/>
    <property type="match status" value="1"/>
</dbReference>
<evidence type="ECO:0000313" key="4">
    <source>
        <dbReference type="EMBL" id="WWC60255.1"/>
    </source>
</evidence>
<dbReference type="Proteomes" id="UP000078595">
    <property type="component" value="Chromosome 3"/>
</dbReference>
<reference evidence="4" key="2">
    <citation type="submission" date="2013-07" db="EMBL/GenBank/DDBJ databases">
        <authorList>
            <consortium name="The Broad Institute Genome Sequencing Platform"/>
            <person name="Cuomo C."/>
            <person name="Litvintseva A."/>
            <person name="Chen Y."/>
            <person name="Heitman J."/>
            <person name="Sun S."/>
            <person name="Springer D."/>
            <person name="Dromer F."/>
            <person name="Young S.K."/>
            <person name="Zeng Q."/>
            <person name="Gargeya S."/>
            <person name="Fitzgerald M."/>
            <person name="Abouelleil A."/>
            <person name="Alvarado L."/>
            <person name="Berlin A.M."/>
            <person name="Chapman S.B."/>
            <person name="Dewar J."/>
            <person name="Goldberg J."/>
            <person name="Griggs A."/>
            <person name="Gujja S."/>
            <person name="Hansen M."/>
            <person name="Howarth C."/>
            <person name="Imamovic A."/>
            <person name="Larimer J."/>
            <person name="McCowan C."/>
            <person name="Murphy C."/>
            <person name="Pearson M."/>
            <person name="Priest M."/>
            <person name="Roberts A."/>
            <person name="Saif S."/>
            <person name="Shea T."/>
            <person name="Sykes S."/>
            <person name="Wortman J."/>
            <person name="Nusbaum C."/>
            <person name="Birren B."/>
        </authorList>
    </citation>
    <scope>NUCLEOTIDE SEQUENCE</scope>
    <source>
        <strain evidence="4">CBS 10117</strain>
    </source>
</reference>
<evidence type="ECO:0000256" key="1">
    <source>
        <dbReference type="SAM" id="SignalP"/>
    </source>
</evidence>
<keyword evidence="5" id="KW-1185">Reference proteome</keyword>
<evidence type="ECO:0000313" key="5">
    <source>
        <dbReference type="Proteomes" id="UP000078595"/>
    </source>
</evidence>
<keyword evidence="1" id="KW-0732">Signal</keyword>
<reference evidence="3" key="1">
    <citation type="submission" date="2013-07" db="EMBL/GenBank/DDBJ databases">
        <title>The Genome Sequence of Cryptococcus dejecticola CBS10117.</title>
        <authorList>
            <consortium name="The Broad Institute Genome Sequencing Platform"/>
            <person name="Cuomo C."/>
            <person name="Litvintseva A."/>
            <person name="Chen Y."/>
            <person name="Heitman J."/>
            <person name="Sun S."/>
            <person name="Springer D."/>
            <person name="Dromer F."/>
            <person name="Young S.K."/>
            <person name="Zeng Q."/>
            <person name="Gargeya S."/>
            <person name="Fitzgerald M."/>
            <person name="Abouelleil A."/>
            <person name="Alvarado L."/>
            <person name="Berlin A.M."/>
            <person name="Chapman S.B."/>
            <person name="Dewar J."/>
            <person name="Goldberg J."/>
            <person name="Griggs A."/>
            <person name="Gujja S."/>
            <person name="Hansen M."/>
            <person name="Howarth C."/>
            <person name="Imamovic A."/>
            <person name="Larimer J."/>
            <person name="McCowan C."/>
            <person name="Murphy C."/>
            <person name="Pearson M."/>
            <person name="Priest M."/>
            <person name="Roberts A."/>
            <person name="Saif S."/>
            <person name="Shea T."/>
            <person name="Sykes S."/>
            <person name="Wortman J."/>
            <person name="Nusbaum C."/>
            <person name="Birren B."/>
        </authorList>
    </citation>
    <scope>NUCLEOTIDE SEQUENCE [LARGE SCALE GENOMIC DNA]</scope>
    <source>
        <strain evidence="3">CBS 10117</strain>
    </source>
</reference>
<dbReference type="KEGG" id="kdj:28966534"/>
<feature type="signal peptide" evidence="1">
    <location>
        <begin position="1"/>
        <end position="18"/>
    </location>
</feature>
<evidence type="ECO:0000313" key="3">
    <source>
        <dbReference type="EMBL" id="OBR86820.1"/>
    </source>
</evidence>
<organism evidence="3">
    <name type="scientific">Kwoniella dejecticola CBS 10117</name>
    <dbReference type="NCBI Taxonomy" id="1296121"/>
    <lineage>
        <taxon>Eukaryota</taxon>
        <taxon>Fungi</taxon>
        <taxon>Dikarya</taxon>
        <taxon>Basidiomycota</taxon>
        <taxon>Agaricomycotina</taxon>
        <taxon>Tremellomycetes</taxon>
        <taxon>Tremellales</taxon>
        <taxon>Cryptococcaceae</taxon>
        <taxon>Kwoniella</taxon>
    </lineage>
</organism>
<sequence length="305" mass="32330">MLAIPTLVALAAVGSMSAIQVRAVNSNAFLGCISQTTATSWPEYTSQDDIPSCTAYCSENQYRYAAWLHGVSVDFCYCTNDNPPADPDQYINDNSGMGSCNVGNAAMFDTVTDYSWEYCTGTLGDAVLKPNQDSMEACFDLCDAYTWAYAVPISEDGANNGLFGCSCSNTDVGEGTAPYCAANAYFAFDHTAPTSPSVIVRRNARIKRRQDLIDQQRDNGCPAGLTACNVPTSDGYSFECLDTTSELESCGGCLYGTFGASPVNSTGVDCSALPGSILGGTTCYRGTCQALACEEGWTLKNGVCQ</sequence>
<dbReference type="EMBL" id="KI894029">
    <property type="protein sequence ID" value="OBR86820.1"/>
    <property type="molecule type" value="Genomic_DNA"/>
</dbReference>
<reference evidence="4" key="3">
    <citation type="submission" date="2024-02" db="EMBL/GenBank/DDBJ databases">
        <title>Comparative genomics of Cryptococcus and Kwoniella reveals pathogenesis evolution and contrasting modes of karyotype evolution via chromosome fusion or intercentromeric recombination.</title>
        <authorList>
            <person name="Coelho M.A."/>
            <person name="David-Palma M."/>
            <person name="Shea T."/>
            <person name="Bowers K."/>
            <person name="McGinley-Smith S."/>
            <person name="Mohammad A.W."/>
            <person name="Gnirke A."/>
            <person name="Yurkov A.M."/>
            <person name="Nowrousian M."/>
            <person name="Sun S."/>
            <person name="Cuomo C.A."/>
            <person name="Heitman J."/>
        </authorList>
    </citation>
    <scope>NUCLEOTIDE SEQUENCE</scope>
    <source>
        <strain evidence="4">CBS 10117</strain>
    </source>
</reference>
<dbReference type="AlphaFoldDB" id="A0A1A6A9T9"/>
<dbReference type="RefSeq" id="XP_018264662.1">
    <property type="nucleotide sequence ID" value="XM_018406168.1"/>
</dbReference>
<dbReference type="InterPro" id="IPR048661">
    <property type="entry name" value="CPL1-like"/>
</dbReference>
<dbReference type="VEuPathDB" id="FungiDB:I303_02835"/>
<dbReference type="STRING" id="1296121.A0A1A6A9T9"/>
<accession>A0A1A6A9T9</accession>
<dbReference type="EMBL" id="CP144532">
    <property type="protein sequence ID" value="WWC60255.1"/>
    <property type="molecule type" value="Genomic_DNA"/>
</dbReference>
<proteinExistence type="predicted"/>